<evidence type="ECO:0000256" key="1">
    <source>
        <dbReference type="ARBA" id="ARBA00022723"/>
    </source>
</evidence>
<dbReference type="Proteomes" id="UP001164693">
    <property type="component" value="Chromosome"/>
</dbReference>
<evidence type="ECO:0000313" key="7">
    <source>
        <dbReference type="EMBL" id="WAX56811.1"/>
    </source>
</evidence>
<protein>
    <submittedName>
        <fullName evidence="7">TraR/DksA C4-type zinc finger protein</fullName>
    </submittedName>
</protein>
<organism evidence="7 8">
    <name type="scientific">Jatrophihabitans cynanchi</name>
    <dbReference type="NCBI Taxonomy" id="2944128"/>
    <lineage>
        <taxon>Bacteria</taxon>
        <taxon>Bacillati</taxon>
        <taxon>Actinomycetota</taxon>
        <taxon>Actinomycetes</taxon>
        <taxon>Jatrophihabitantales</taxon>
        <taxon>Jatrophihabitantaceae</taxon>
        <taxon>Jatrophihabitans</taxon>
    </lineage>
</organism>
<evidence type="ECO:0000256" key="3">
    <source>
        <dbReference type="ARBA" id="ARBA00022833"/>
    </source>
</evidence>
<reference evidence="7" key="1">
    <citation type="submission" date="2022-05" db="EMBL/GenBank/DDBJ databases">
        <title>Jatrophihabitans sp. SB3-54 whole genome sequence.</title>
        <authorList>
            <person name="Suh M.K."/>
            <person name="Eom M.K."/>
            <person name="Kim J.S."/>
            <person name="Kim H.S."/>
            <person name="Do H.E."/>
            <person name="Shin Y.K."/>
            <person name="Lee J.-S."/>
        </authorList>
    </citation>
    <scope>NUCLEOTIDE SEQUENCE</scope>
    <source>
        <strain evidence="7">SB3-54</strain>
    </source>
</reference>
<evidence type="ECO:0000256" key="2">
    <source>
        <dbReference type="ARBA" id="ARBA00022771"/>
    </source>
</evidence>
<keyword evidence="3" id="KW-0862">Zinc</keyword>
<keyword evidence="8" id="KW-1185">Reference proteome</keyword>
<dbReference type="Pfam" id="PF01258">
    <property type="entry name" value="zf-dskA_traR"/>
    <property type="match status" value="1"/>
</dbReference>
<dbReference type="SUPFAM" id="SSF109635">
    <property type="entry name" value="DnaK suppressor protein DksA, alpha-hairpin domain"/>
    <property type="match status" value="1"/>
</dbReference>
<feature type="region of interest" description="Disordered" evidence="5">
    <location>
        <begin position="46"/>
        <end position="75"/>
    </location>
</feature>
<dbReference type="PROSITE" id="PS51128">
    <property type="entry name" value="ZF_DKSA_2"/>
    <property type="match status" value="1"/>
</dbReference>
<dbReference type="EMBL" id="CP097463">
    <property type="protein sequence ID" value="WAX56811.1"/>
    <property type="molecule type" value="Genomic_DNA"/>
</dbReference>
<dbReference type="InterPro" id="IPR000962">
    <property type="entry name" value="Znf_DskA_TraR"/>
</dbReference>
<evidence type="ECO:0000259" key="6">
    <source>
        <dbReference type="Pfam" id="PF01258"/>
    </source>
</evidence>
<feature type="zinc finger region" description="dksA C4-type" evidence="4">
    <location>
        <begin position="105"/>
        <end position="129"/>
    </location>
</feature>
<keyword evidence="1" id="KW-0479">Metal-binding</keyword>
<dbReference type="PANTHER" id="PTHR33823">
    <property type="entry name" value="RNA POLYMERASE-BINDING TRANSCRIPTION FACTOR DKSA-RELATED"/>
    <property type="match status" value="1"/>
</dbReference>
<sequence>MPATPTPSTPAVPKGSEWTRAELKAVRKQLTDELAQMRSAYDRSIRDLNDLQQAGTDGAGDDQADAGSKTFEREQEQSIAANRLDLLTQIQRAVERIDDGSYGFCESCGKPIPKARLKAFPAATLDVNCKQREERR</sequence>
<dbReference type="InterPro" id="IPR037187">
    <property type="entry name" value="DnaK_N"/>
</dbReference>
<gene>
    <name evidence="7" type="ORF">M6B22_20135</name>
</gene>
<dbReference type="RefSeq" id="WP_269443346.1">
    <property type="nucleotide sequence ID" value="NZ_CP097463.1"/>
</dbReference>
<dbReference type="SUPFAM" id="SSF57716">
    <property type="entry name" value="Glucocorticoid receptor-like (DNA-binding domain)"/>
    <property type="match status" value="1"/>
</dbReference>
<accession>A0ABY7K113</accession>
<feature type="domain" description="Zinc finger DksA/TraR C4-type" evidence="6">
    <location>
        <begin position="100"/>
        <end position="135"/>
    </location>
</feature>
<dbReference type="PANTHER" id="PTHR33823:SF2">
    <property type="entry name" value="RNA POLYMERASE-BINDING TRANSCRIPTION FACTOR DKSA"/>
    <property type="match status" value="1"/>
</dbReference>
<name>A0ABY7K113_9ACTN</name>
<evidence type="ECO:0000256" key="4">
    <source>
        <dbReference type="PROSITE-ProRule" id="PRU00510"/>
    </source>
</evidence>
<evidence type="ECO:0000256" key="5">
    <source>
        <dbReference type="SAM" id="MobiDB-lite"/>
    </source>
</evidence>
<keyword evidence="2" id="KW-0863">Zinc-finger</keyword>
<proteinExistence type="predicted"/>
<evidence type="ECO:0000313" key="8">
    <source>
        <dbReference type="Proteomes" id="UP001164693"/>
    </source>
</evidence>
<dbReference type="Gene3D" id="1.20.120.910">
    <property type="entry name" value="DksA, coiled-coil domain"/>
    <property type="match status" value="1"/>
</dbReference>